<organism evidence="3 4">
    <name type="scientific">Amphimedon queenslandica</name>
    <name type="common">Sponge</name>
    <dbReference type="NCBI Taxonomy" id="400682"/>
    <lineage>
        <taxon>Eukaryota</taxon>
        <taxon>Metazoa</taxon>
        <taxon>Porifera</taxon>
        <taxon>Demospongiae</taxon>
        <taxon>Heteroscleromorpha</taxon>
        <taxon>Haplosclerida</taxon>
        <taxon>Niphatidae</taxon>
        <taxon>Amphimedon</taxon>
    </lineage>
</organism>
<proteinExistence type="predicted"/>
<dbReference type="InterPro" id="IPR011029">
    <property type="entry name" value="DEATH-like_dom_sf"/>
</dbReference>
<dbReference type="Gene3D" id="1.10.533.10">
    <property type="entry name" value="Death Domain, Fas"/>
    <property type="match status" value="1"/>
</dbReference>
<keyword evidence="4" id="KW-1185">Reference proteome</keyword>
<reference evidence="3" key="2">
    <citation type="submission" date="2024-06" db="UniProtKB">
        <authorList>
            <consortium name="EnsemblMetazoa"/>
        </authorList>
    </citation>
    <scope>IDENTIFICATION</scope>
</reference>
<name>A0AAN0JH42_AMPQE</name>
<dbReference type="KEGG" id="aqu:109584728"/>
<dbReference type="EnsemblMetazoa" id="XM_020000557.1">
    <property type="protein sequence ID" value="XP_019856116.1"/>
    <property type="gene ID" value="LOC109584728"/>
</dbReference>
<evidence type="ECO:0000256" key="1">
    <source>
        <dbReference type="SAM" id="MobiDB-lite"/>
    </source>
</evidence>
<dbReference type="GeneID" id="109584728"/>
<accession>A0AAN0JH42</accession>
<evidence type="ECO:0000313" key="4">
    <source>
        <dbReference type="Proteomes" id="UP000007879"/>
    </source>
</evidence>
<evidence type="ECO:0000313" key="3">
    <source>
        <dbReference type="EnsemblMetazoa" id="XP_019856116.1"/>
    </source>
</evidence>
<keyword evidence="2" id="KW-0812">Transmembrane</keyword>
<feature type="compositionally biased region" description="Low complexity" evidence="1">
    <location>
        <begin position="211"/>
        <end position="223"/>
    </location>
</feature>
<dbReference type="CDD" id="cd01670">
    <property type="entry name" value="Death"/>
    <property type="match status" value="1"/>
</dbReference>
<evidence type="ECO:0008006" key="5">
    <source>
        <dbReference type="Google" id="ProtNLM"/>
    </source>
</evidence>
<feature type="region of interest" description="Disordered" evidence="1">
    <location>
        <begin position="137"/>
        <end position="157"/>
    </location>
</feature>
<dbReference type="AlphaFoldDB" id="A0AAN0JH42"/>
<reference evidence="4" key="1">
    <citation type="journal article" date="2010" name="Nature">
        <title>The Amphimedon queenslandica genome and the evolution of animal complexity.</title>
        <authorList>
            <person name="Srivastava M."/>
            <person name="Simakov O."/>
            <person name="Chapman J."/>
            <person name="Fahey B."/>
            <person name="Gauthier M.E."/>
            <person name="Mitros T."/>
            <person name="Richards G.S."/>
            <person name="Conaco C."/>
            <person name="Dacre M."/>
            <person name="Hellsten U."/>
            <person name="Larroux C."/>
            <person name="Putnam N.H."/>
            <person name="Stanke M."/>
            <person name="Adamska M."/>
            <person name="Darling A."/>
            <person name="Degnan S.M."/>
            <person name="Oakley T.H."/>
            <person name="Plachetzki D.C."/>
            <person name="Zhai Y."/>
            <person name="Adamski M."/>
            <person name="Calcino A."/>
            <person name="Cummins S.F."/>
            <person name="Goodstein D.M."/>
            <person name="Harris C."/>
            <person name="Jackson D.J."/>
            <person name="Leys S.P."/>
            <person name="Shu S."/>
            <person name="Woodcroft B.J."/>
            <person name="Vervoort M."/>
            <person name="Kosik K.S."/>
            <person name="Manning G."/>
            <person name="Degnan B.M."/>
            <person name="Rokhsar D.S."/>
        </authorList>
    </citation>
    <scope>NUCLEOTIDE SEQUENCE [LARGE SCALE GENOMIC DNA]</scope>
</reference>
<keyword evidence="2" id="KW-0472">Membrane</keyword>
<dbReference type="RefSeq" id="XP_019856116.1">
    <property type="nucleotide sequence ID" value="XM_020000557.1"/>
</dbReference>
<feature type="region of interest" description="Disordered" evidence="1">
    <location>
        <begin position="206"/>
        <end position="239"/>
    </location>
</feature>
<evidence type="ECO:0000256" key="2">
    <source>
        <dbReference type="SAM" id="Phobius"/>
    </source>
</evidence>
<sequence length="319" mass="35759">MIVILIIGDDATKRYLLQTIVTAIITPFMNKFSSIIVIVSQSTLTIENLNEVLNYLKKNGNISWHSLGLELGSYNRTLNDIESNNPGAEDRISQCISKWFQRVDDVDKYGGANWITLCNAIEKIDPAVANDIRRRHRVLPSQPTEQSNAEPDPQKYAEPNMQITGTQLSIGTSKYSLILIGLDWEVLIVFLLKKQILCTLGSNEKTRLRHSQGGPSPTTPSGTKKTNDLLSPNSPPSASSTIVKWCTKVLKYFEGLGLGFLVISIGYMIPPIFCIYVIAGFIVMISRRGLDHHLRGFFLPLYILLIIYVLLFVLELFLE</sequence>
<protein>
    <recommendedName>
        <fullName evidence="5">Death domain-containing protein</fullName>
    </recommendedName>
</protein>
<feature type="transmembrane region" description="Helical" evidence="2">
    <location>
        <begin position="297"/>
        <end position="318"/>
    </location>
</feature>
<dbReference type="Proteomes" id="UP000007879">
    <property type="component" value="Unassembled WGS sequence"/>
</dbReference>
<feature type="transmembrane region" description="Helical" evidence="2">
    <location>
        <begin position="256"/>
        <end position="285"/>
    </location>
</feature>
<keyword evidence="2" id="KW-1133">Transmembrane helix</keyword>